<dbReference type="PROSITE" id="PS50931">
    <property type="entry name" value="HTH_LYSR"/>
    <property type="match status" value="1"/>
</dbReference>
<dbReference type="Proteomes" id="UP000294937">
    <property type="component" value="Unassembled WGS sequence"/>
</dbReference>
<accession>A0A4V6NZ82</accession>
<evidence type="ECO:0000313" key="8">
    <source>
        <dbReference type="Proteomes" id="UP000294937"/>
    </source>
</evidence>
<dbReference type="Pfam" id="PF00126">
    <property type="entry name" value="HTH_1"/>
    <property type="match status" value="1"/>
</dbReference>
<dbReference type="RefSeq" id="WP_131925218.1">
    <property type="nucleotide sequence ID" value="NZ_SMAG01000005.1"/>
</dbReference>
<dbReference type="PRINTS" id="PR00039">
    <property type="entry name" value="HTHLYSR"/>
</dbReference>
<name>A0A4V6NZ82_9BACL</name>
<evidence type="ECO:0000256" key="3">
    <source>
        <dbReference type="ARBA" id="ARBA00023125"/>
    </source>
</evidence>
<dbReference type="AlphaFoldDB" id="A0A4V6NZ82"/>
<dbReference type="SUPFAM" id="SSF53850">
    <property type="entry name" value="Periplasmic binding protein-like II"/>
    <property type="match status" value="1"/>
</dbReference>
<gene>
    <name evidence="7" type="ORF">EDD58_10586</name>
</gene>
<keyword evidence="8" id="KW-1185">Reference proteome</keyword>
<comment type="similarity">
    <text evidence="1">Belongs to the LysR transcriptional regulatory family.</text>
</comment>
<evidence type="ECO:0000256" key="5">
    <source>
        <dbReference type="SAM" id="Coils"/>
    </source>
</evidence>
<dbReference type="PANTHER" id="PTHR30126:SF39">
    <property type="entry name" value="HTH-TYPE TRANSCRIPTIONAL REGULATOR CYSL"/>
    <property type="match status" value="1"/>
</dbReference>
<proteinExistence type="inferred from homology"/>
<dbReference type="OrthoDB" id="9785745at2"/>
<dbReference type="InterPro" id="IPR036388">
    <property type="entry name" value="WH-like_DNA-bd_sf"/>
</dbReference>
<dbReference type="FunFam" id="1.10.10.10:FF:000001">
    <property type="entry name" value="LysR family transcriptional regulator"/>
    <property type="match status" value="1"/>
</dbReference>
<feature type="domain" description="HTH lysR-type" evidence="6">
    <location>
        <begin position="1"/>
        <end position="58"/>
    </location>
</feature>
<dbReference type="Gene3D" id="3.40.190.10">
    <property type="entry name" value="Periplasmic binding protein-like II"/>
    <property type="match status" value="2"/>
</dbReference>
<dbReference type="InterPro" id="IPR005119">
    <property type="entry name" value="LysR_subst-bd"/>
</dbReference>
<comment type="caution">
    <text evidence="7">The sequence shown here is derived from an EMBL/GenBank/DDBJ whole genome shotgun (WGS) entry which is preliminary data.</text>
</comment>
<keyword evidence="3 7" id="KW-0238">DNA-binding</keyword>
<sequence>MNYDALRTFVTIVEEKNFTRAAEKLLISQPSVSLQVKQLENELQTRLLERSPKHLQVTPTGEILYQRAKQILKLYEQAKKEIEEYQQTLSGLIRIGASYTIGEYILPTRLPSFYQKHPEIEAEITIGNTEQIVQGVRTFHLDLGFIEGHTNYQDLQIQPFMNDEMVLIVSANHPIAQLEQPLKIDDLQNQTWISRESGSGTRDYMVHMIRTWGLKVKNKWVISSNHGVKEMVLQGLGISMLSHWVVRKEVEQGDLVVLKISGLDTFKRRLSYLLPLHSESKLRDVFMKQIHGYTW</sequence>
<dbReference type="PANTHER" id="PTHR30126">
    <property type="entry name" value="HTH-TYPE TRANSCRIPTIONAL REGULATOR"/>
    <property type="match status" value="1"/>
</dbReference>
<evidence type="ECO:0000256" key="4">
    <source>
        <dbReference type="ARBA" id="ARBA00023163"/>
    </source>
</evidence>
<dbReference type="SUPFAM" id="SSF46785">
    <property type="entry name" value="Winged helix' DNA-binding domain"/>
    <property type="match status" value="1"/>
</dbReference>
<evidence type="ECO:0000256" key="1">
    <source>
        <dbReference type="ARBA" id="ARBA00009437"/>
    </source>
</evidence>
<organism evidence="7 8">
    <name type="scientific">Hazenella coriacea</name>
    <dbReference type="NCBI Taxonomy" id="1179467"/>
    <lineage>
        <taxon>Bacteria</taxon>
        <taxon>Bacillati</taxon>
        <taxon>Bacillota</taxon>
        <taxon>Bacilli</taxon>
        <taxon>Bacillales</taxon>
        <taxon>Thermoactinomycetaceae</taxon>
        <taxon>Hazenella</taxon>
    </lineage>
</organism>
<reference evidence="7 8" key="1">
    <citation type="submission" date="2019-03" db="EMBL/GenBank/DDBJ databases">
        <title>Genomic Encyclopedia of Type Strains, Phase IV (KMG-IV): sequencing the most valuable type-strain genomes for metagenomic binning, comparative biology and taxonomic classification.</title>
        <authorList>
            <person name="Goeker M."/>
        </authorList>
    </citation>
    <scope>NUCLEOTIDE SEQUENCE [LARGE SCALE GENOMIC DNA]</scope>
    <source>
        <strain evidence="7 8">DSM 45707</strain>
    </source>
</reference>
<dbReference type="EMBL" id="SMAG01000005">
    <property type="protein sequence ID" value="TCS93877.1"/>
    <property type="molecule type" value="Genomic_DNA"/>
</dbReference>
<protein>
    <submittedName>
        <fullName evidence="7">DNA-binding transcriptional LysR family regulator</fullName>
    </submittedName>
</protein>
<keyword evidence="4" id="KW-0804">Transcription</keyword>
<dbReference type="GO" id="GO:0000976">
    <property type="term" value="F:transcription cis-regulatory region binding"/>
    <property type="evidence" value="ECO:0007669"/>
    <property type="project" value="TreeGrafter"/>
</dbReference>
<feature type="coiled-coil region" evidence="5">
    <location>
        <begin position="65"/>
        <end position="95"/>
    </location>
</feature>
<evidence type="ECO:0000313" key="7">
    <source>
        <dbReference type="EMBL" id="TCS93877.1"/>
    </source>
</evidence>
<dbReference type="CDD" id="cd08420">
    <property type="entry name" value="PBP2_CysL_like"/>
    <property type="match status" value="1"/>
</dbReference>
<dbReference type="Pfam" id="PF03466">
    <property type="entry name" value="LysR_substrate"/>
    <property type="match status" value="1"/>
</dbReference>
<keyword evidence="5" id="KW-0175">Coiled coil</keyword>
<keyword evidence="2" id="KW-0805">Transcription regulation</keyword>
<evidence type="ECO:0000256" key="2">
    <source>
        <dbReference type="ARBA" id="ARBA00023015"/>
    </source>
</evidence>
<dbReference type="GO" id="GO:0003700">
    <property type="term" value="F:DNA-binding transcription factor activity"/>
    <property type="evidence" value="ECO:0007669"/>
    <property type="project" value="InterPro"/>
</dbReference>
<dbReference type="InterPro" id="IPR000847">
    <property type="entry name" value="LysR_HTH_N"/>
</dbReference>
<evidence type="ECO:0000259" key="6">
    <source>
        <dbReference type="PROSITE" id="PS50931"/>
    </source>
</evidence>
<dbReference type="Gene3D" id="1.10.10.10">
    <property type="entry name" value="Winged helix-like DNA-binding domain superfamily/Winged helix DNA-binding domain"/>
    <property type="match status" value="1"/>
</dbReference>
<dbReference type="InterPro" id="IPR036390">
    <property type="entry name" value="WH_DNA-bd_sf"/>
</dbReference>